<proteinExistence type="inferred from homology"/>
<accession>A0A2N7TXC5</accession>
<dbReference type="GO" id="GO:0009279">
    <property type="term" value="C:cell outer membrane"/>
    <property type="evidence" value="ECO:0007669"/>
    <property type="project" value="UniProtKB-SubCell"/>
</dbReference>
<evidence type="ECO:0000256" key="1">
    <source>
        <dbReference type="ARBA" id="ARBA00004442"/>
    </source>
</evidence>
<dbReference type="SUPFAM" id="SSF56954">
    <property type="entry name" value="Outer membrane efflux proteins (OEP)"/>
    <property type="match status" value="1"/>
</dbReference>
<comment type="subcellular location">
    <subcellularLocation>
        <location evidence="1">Cell outer membrane</location>
    </subcellularLocation>
</comment>
<dbReference type="InterPro" id="IPR003423">
    <property type="entry name" value="OMP_efflux"/>
</dbReference>
<evidence type="ECO:0000256" key="4">
    <source>
        <dbReference type="ARBA" id="ARBA00022452"/>
    </source>
</evidence>
<dbReference type="PANTHER" id="PTHR30026:SF20">
    <property type="entry name" value="OUTER MEMBRANE PROTEIN TOLC"/>
    <property type="match status" value="1"/>
</dbReference>
<comment type="caution">
    <text evidence="8">The sequence shown here is derived from an EMBL/GenBank/DDBJ whole genome shotgun (WGS) entry which is preliminary data.</text>
</comment>
<keyword evidence="9" id="KW-1185">Reference proteome</keyword>
<dbReference type="RefSeq" id="WP_102655065.1">
    <property type="nucleotide sequence ID" value="NZ_PNRF01000041.1"/>
</dbReference>
<evidence type="ECO:0000256" key="6">
    <source>
        <dbReference type="ARBA" id="ARBA00023136"/>
    </source>
</evidence>
<keyword evidence="3" id="KW-0813">Transport</keyword>
<dbReference type="Pfam" id="PF02321">
    <property type="entry name" value="OEP"/>
    <property type="match status" value="2"/>
</dbReference>
<dbReference type="GO" id="GO:0015562">
    <property type="term" value="F:efflux transmembrane transporter activity"/>
    <property type="evidence" value="ECO:0007669"/>
    <property type="project" value="InterPro"/>
</dbReference>
<dbReference type="Gene3D" id="1.20.1600.10">
    <property type="entry name" value="Outer membrane efflux proteins (OEP)"/>
    <property type="match status" value="1"/>
</dbReference>
<dbReference type="GO" id="GO:0015288">
    <property type="term" value="F:porin activity"/>
    <property type="evidence" value="ECO:0007669"/>
    <property type="project" value="TreeGrafter"/>
</dbReference>
<sequence length="454" mass="51133">MNQVWRVWATSWLALWCGGLASPALALDFREVYDMALRHDPTWLAAQSESAAGQQERVLGRAALLPRLDYRYTRARNWSEVRQSTPLGETTEDLDYSSYTSGFTLTQPLFDAAAFAQYREGRARAEAAGLTLERARQALAVRVLQAYTEVLYAEDEVSLAEAHRRSLEEEAQRSQRFVERGEGTRTDQLEIEAQSRIVEARLIEAEDRLLDARNALRALTGATVISSSLAPLRGEDIDVGDESMTLDDESVTLEQWREHSLAHNPELAAQRSMLDAARQQFNRQRAGHLPTVRLFARSQITDSDSENVVGQRYDTDSVGVEVNVPLYAGGRVVAASRQADSTFERTRHELDAATLDLLADLERQYRMTRSSQRRIAAYRDAVEAATGRVEATRRSVLGGERTNLDALIAERERYEALRDLARARYDYLLAWLSLRWQAGVLDDGDIERVAGYFG</sequence>
<comment type="similarity">
    <text evidence="2">Belongs to the outer membrane factor (OMF) (TC 1.B.17) family.</text>
</comment>
<dbReference type="PANTHER" id="PTHR30026">
    <property type="entry name" value="OUTER MEMBRANE PROTEIN TOLC"/>
    <property type="match status" value="1"/>
</dbReference>
<reference evidence="8 9" key="1">
    <citation type="submission" date="2018-01" db="EMBL/GenBank/DDBJ databases">
        <title>Halomonas endophytica sp. nov., isolated from storage liquid in the stems of Populus euphratica.</title>
        <authorList>
            <person name="Chen C."/>
        </authorList>
    </citation>
    <scope>NUCLEOTIDE SEQUENCE [LARGE SCALE GENOMIC DNA]</scope>
    <source>
        <strain evidence="8 9">MC28</strain>
    </source>
</reference>
<dbReference type="InterPro" id="IPR010130">
    <property type="entry name" value="T1SS_OMP_TolC"/>
</dbReference>
<evidence type="ECO:0000313" key="8">
    <source>
        <dbReference type="EMBL" id="PMR72843.1"/>
    </source>
</evidence>
<name>A0A2N7TXC5_9GAMM</name>
<dbReference type="NCBIfam" id="TIGR01844">
    <property type="entry name" value="type_I_sec_TolC"/>
    <property type="match status" value="1"/>
</dbReference>
<gene>
    <name evidence="8" type="ORF">C1H69_19560</name>
</gene>
<evidence type="ECO:0000256" key="5">
    <source>
        <dbReference type="ARBA" id="ARBA00022692"/>
    </source>
</evidence>
<protein>
    <submittedName>
        <fullName evidence="8">Heme transporter</fullName>
    </submittedName>
</protein>
<dbReference type="EMBL" id="PNRF01000041">
    <property type="protein sequence ID" value="PMR72843.1"/>
    <property type="molecule type" value="Genomic_DNA"/>
</dbReference>
<evidence type="ECO:0000313" key="9">
    <source>
        <dbReference type="Proteomes" id="UP000235803"/>
    </source>
</evidence>
<keyword evidence="5" id="KW-0812">Transmembrane</keyword>
<dbReference type="OrthoDB" id="9813458at2"/>
<evidence type="ECO:0000256" key="7">
    <source>
        <dbReference type="ARBA" id="ARBA00023237"/>
    </source>
</evidence>
<keyword evidence="6" id="KW-0472">Membrane</keyword>
<keyword evidence="4" id="KW-1134">Transmembrane beta strand</keyword>
<keyword evidence="7" id="KW-0998">Cell outer membrane</keyword>
<dbReference type="GO" id="GO:1990281">
    <property type="term" value="C:efflux pump complex"/>
    <property type="evidence" value="ECO:0007669"/>
    <property type="project" value="TreeGrafter"/>
</dbReference>
<dbReference type="Proteomes" id="UP000235803">
    <property type="component" value="Unassembled WGS sequence"/>
</dbReference>
<dbReference type="AlphaFoldDB" id="A0A2N7TXC5"/>
<evidence type="ECO:0000256" key="2">
    <source>
        <dbReference type="ARBA" id="ARBA00007613"/>
    </source>
</evidence>
<evidence type="ECO:0000256" key="3">
    <source>
        <dbReference type="ARBA" id="ARBA00022448"/>
    </source>
</evidence>
<dbReference type="InterPro" id="IPR051906">
    <property type="entry name" value="TolC-like"/>
</dbReference>
<organism evidence="8 9">
    <name type="scientific">Billgrantia endophytica</name>
    <dbReference type="NCBI Taxonomy" id="2033802"/>
    <lineage>
        <taxon>Bacteria</taxon>
        <taxon>Pseudomonadati</taxon>
        <taxon>Pseudomonadota</taxon>
        <taxon>Gammaproteobacteria</taxon>
        <taxon>Oceanospirillales</taxon>
        <taxon>Halomonadaceae</taxon>
        <taxon>Billgrantia</taxon>
    </lineage>
</organism>